<dbReference type="InParanoid" id="A0A674BE91"/>
<dbReference type="Proteomes" id="UP000472277">
    <property type="component" value="Unassembled WGS sequence"/>
</dbReference>
<accession>A0A674BE91</accession>
<evidence type="ECO:0000313" key="7">
    <source>
        <dbReference type="Proteomes" id="UP000472277"/>
    </source>
</evidence>
<evidence type="ECO:0000313" key="6">
    <source>
        <dbReference type="Ensembl" id="ENSSTUP00000069623.1"/>
    </source>
</evidence>
<keyword evidence="7" id="KW-1185">Reference proteome</keyword>
<evidence type="ECO:0000259" key="5">
    <source>
        <dbReference type="PROSITE" id="PS50208"/>
    </source>
</evidence>
<dbReference type="SUPFAM" id="SSF52129">
    <property type="entry name" value="Caspase-like"/>
    <property type="match status" value="1"/>
</dbReference>
<dbReference type="GO" id="GO:0004197">
    <property type="term" value="F:cysteine-type endopeptidase activity"/>
    <property type="evidence" value="ECO:0007669"/>
    <property type="project" value="InterPro"/>
</dbReference>
<dbReference type="PRINTS" id="PR00376">
    <property type="entry name" value="IL1BCENZYME"/>
</dbReference>
<dbReference type="Gene3D" id="3.40.50.1460">
    <property type="match status" value="1"/>
</dbReference>
<dbReference type="GeneTree" id="ENSGT00940000164532"/>
<dbReference type="GeneID" id="115187393"/>
<evidence type="ECO:0000256" key="1">
    <source>
        <dbReference type="ARBA" id="ARBA00010134"/>
    </source>
</evidence>
<keyword evidence="4" id="KW-0378">Hydrolase</keyword>
<dbReference type="GO" id="GO:0006915">
    <property type="term" value="P:apoptotic process"/>
    <property type="evidence" value="ECO:0007669"/>
    <property type="project" value="UniProtKB-KW"/>
</dbReference>
<dbReference type="PROSITE" id="PS50208">
    <property type="entry name" value="CASPASE_P20"/>
    <property type="match status" value="1"/>
</dbReference>
<dbReference type="Ensembl" id="ENSSTUT00000073965.1">
    <property type="protein sequence ID" value="ENSSTUP00000069623.1"/>
    <property type="gene ID" value="ENSSTUG00000030580.1"/>
</dbReference>
<dbReference type="SMART" id="SM00115">
    <property type="entry name" value="CASc"/>
    <property type="match status" value="1"/>
</dbReference>
<dbReference type="InterPro" id="IPR002398">
    <property type="entry name" value="Pept_C14"/>
</dbReference>
<dbReference type="InterPro" id="IPR001309">
    <property type="entry name" value="Pept_C14_p20"/>
</dbReference>
<gene>
    <name evidence="6" type="primary">LOC115187393</name>
</gene>
<dbReference type="InterPro" id="IPR015917">
    <property type="entry name" value="Pept_C14A"/>
</dbReference>
<sequence length="259" mass="28699">MGNSQTKPGSYDLSGECKAMMLSVKENNESAEPDIKMMKSILNHYGITSCEFVSVITAKEMHDEVISFRNHIQSSLSDISCVLVVISSHGDRDVIIGADNTSLAVKDIIQPFGDEQCLKMKGKPKVFLIGACRGGRSDHGVWSGSSANCNQSEVDKDTTEYKANRVPACINDMLIAYPAMSDFVALMDNCGTDMIVYICEVLEKTDTEKEHLYDLFVKANAKMVEGTYTDDEDNKYIKEVMVIESTLKKLLYLGKKNNT</sequence>
<evidence type="ECO:0000256" key="2">
    <source>
        <dbReference type="ARBA" id="ARBA00022670"/>
    </source>
</evidence>
<evidence type="ECO:0000256" key="3">
    <source>
        <dbReference type="ARBA" id="ARBA00022703"/>
    </source>
</evidence>
<dbReference type="InterPro" id="IPR011600">
    <property type="entry name" value="Pept_C14_caspase"/>
</dbReference>
<dbReference type="KEGG" id="stru:115187393"/>
<dbReference type="Pfam" id="PF00656">
    <property type="entry name" value="Peptidase_C14"/>
    <property type="match status" value="1"/>
</dbReference>
<dbReference type="PANTHER" id="PTHR47901:SF8">
    <property type="entry name" value="CASPASE-3"/>
    <property type="match status" value="1"/>
</dbReference>
<feature type="domain" description="Caspase family p20" evidence="5">
    <location>
        <begin position="56"/>
        <end position="136"/>
    </location>
</feature>
<reference evidence="6" key="1">
    <citation type="submission" date="2025-08" db="UniProtKB">
        <authorList>
            <consortium name="Ensembl"/>
        </authorList>
    </citation>
    <scope>IDENTIFICATION</scope>
</reference>
<dbReference type="OrthoDB" id="6097640at2759"/>
<dbReference type="GO" id="GO:0006508">
    <property type="term" value="P:proteolysis"/>
    <property type="evidence" value="ECO:0007669"/>
    <property type="project" value="UniProtKB-KW"/>
</dbReference>
<keyword evidence="2" id="KW-0645">Protease</keyword>
<evidence type="ECO:0000256" key="4">
    <source>
        <dbReference type="ARBA" id="ARBA00022801"/>
    </source>
</evidence>
<organism evidence="6 7">
    <name type="scientific">Salmo trutta</name>
    <name type="common">Brown trout</name>
    <dbReference type="NCBI Taxonomy" id="8032"/>
    <lineage>
        <taxon>Eukaryota</taxon>
        <taxon>Metazoa</taxon>
        <taxon>Chordata</taxon>
        <taxon>Craniata</taxon>
        <taxon>Vertebrata</taxon>
        <taxon>Euteleostomi</taxon>
        <taxon>Actinopterygii</taxon>
        <taxon>Neopterygii</taxon>
        <taxon>Teleostei</taxon>
        <taxon>Protacanthopterygii</taxon>
        <taxon>Salmoniformes</taxon>
        <taxon>Salmonidae</taxon>
        <taxon>Salmoninae</taxon>
        <taxon>Salmo</taxon>
    </lineage>
</organism>
<protein>
    <submittedName>
        <fullName evidence="6">Caspase-14-like</fullName>
    </submittedName>
</protein>
<dbReference type="AlphaFoldDB" id="A0A674BE91"/>
<dbReference type="PANTHER" id="PTHR47901">
    <property type="entry name" value="CASPASE RECRUITMENT DOMAIN-CONTAINING PROTEIN 18"/>
    <property type="match status" value="1"/>
</dbReference>
<reference evidence="6" key="2">
    <citation type="submission" date="2025-09" db="UniProtKB">
        <authorList>
            <consortium name="Ensembl"/>
        </authorList>
    </citation>
    <scope>IDENTIFICATION</scope>
</reference>
<keyword evidence="3" id="KW-0053">Apoptosis</keyword>
<comment type="similarity">
    <text evidence="1">Belongs to the peptidase C14A family.</text>
</comment>
<dbReference type="InterPro" id="IPR029030">
    <property type="entry name" value="Caspase-like_dom_sf"/>
</dbReference>
<dbReference type="RefSeq" id="XP_029602336.1">
    <property type="nucleotide sequence ID" value="XM_029746476.1"/>
</dbReference>
<name>A0A674BE91_SALTR</name>
<proteinExistence type="inferred from homology"/>